<dbReference type="InterPro" id="IPR051998">
    <property type="entry name" value="Meteorin-like"/>
</dbReference>
<keyword evidence="6" id="KW-0812">Transmembrane</keyword>
<keyword evidence="6" id="KW-0472">Membrane</keyword>
<comment type="subcellular location">
    <subcellularLocation>
        <location evidence="1">Secreted</location>
    </subcellularLocation>
</comment>
<evidence type="ECO:0000313" key="8">
    <source>
        <dbReference type="RefSeq" id="XP_032817194.1"/>
    </source>
</evidence>
<sequence>MPCWRRRPCSRLPAWAALGYLVMMLMMMLLLLCPHRAQAHVDNCNWKGSGLTDTLIAPGTASIVQLSLHCAQGSLEWLYPSGALRVLLHAPAAMARGGRLVVCLKPLPGSHGANVYVERPGELQLAVDEASGGSGRVHCVPAGHGERDDGGAATALFIQAVPQTDISRKVTALRYELRPEGAQVVVPGRDAGDPDDACRPCSDAEMLMAACVSDFVAKGEITSVSHDKGEGQSIVRVSIAKVFQQKEKIFQQQRTAGDGARTLEEQQRTLGDEPRMLGEVRTPLWCGVKHGEGTFLFTGGLHFGQAWLGCAPWYEGFRRAYEQARSTGDNPCELQLD</sequence>
<dbReference type="GO" id="GO:0005179">
    <property type="term" value="F:hormone activity"/>
    <property type="evidence" value="ECO:0007669"/>
    <property type="project" value="TreeGrafter"/>
</dbReference>
<name>A0AAJ7TG17_PETMA</name>
<keyword evidence="7" id="KW-1185">Reference proteome</keyword>
<dbReference type="Proteomes" id="UP001318040">
    <property type="component" value="Chromosome 26"/>
</dbReference>
<dbReference type="AlphaFoldDB" id="A0AAJ7TG17"/>
<dbReference type="GO" id="GO:0005615">
    <property type="term" value="C:extracellular space"/>
    <property type="evidence" value="ECO:0007669"/>
    <property type="project" value="TreeGrafter"/>
</dbReference>
<keyword evidence="5" id="KW-1015">Disulfide bond</keyword>
<reference evidence="8" key="1">
    <citation type="submission" date="2025-08" db="UniProtKB">
        <authorList>
            <consortium name="RefSeq"/>
        </authorList>
    </citation>
    <scope>IDENTIFICATION</scope>
    <source>
        <tissue evidence="8">Sperm</tissue>
    </source>
</reference>
<dbReference type="KEGG" id="pmrn:116946268"/>
<proteinExistence type="inferred from homology"/>
<feature type="transmembrane region" description="Helical" evidence="6">
    <location>
        <begin position="12"/>
        <end position="32"/>
    </location>
</feature>
<organism evidence="7 8">
    <name type="scientific">Petromyzon marinus</name>
    <name type="common">Sea lamprey</name>
    <dbReference type="NCBI Taxonomy" id="7757"/>
    <lineage>
        <taxon>Eukaryota</taxon>
        <taxon>Metazoa</taxon>
        <taxon>Chordata</taxon>
        <taxon>Craniata</taxon>
        <taxon>Vertebrata</taxon>
        <taxon>Cyclostomata</taxon>
        <taxon>Hyperoartia</taxon>
        <taxon>Petromyzontiformes</taxon>
        <taxon>Petromyzontidae</taxon>
        <taxon>Petromyzon</taxon>
    </lineage>
</organism>
<dbReference type="PANTHER" id="PTHR28593">
    <property type="entry name" value="METEORIN-LIKE PROTEIN"/>
    <property type="match status" value="1"/>
</dbReference>
<dbReference type="PANTHER" id="PTHR28593:SF3">
    <property type="entry name" value="METEORIN-LIKE PROTEIN"/>
    <property type="match status" value="1"/>
</dbReference>
<evidence type="ECO:0000256" key="1">
    <source>
        <dbReference type="ARBA" id="ARBA00004613"/>
    </source>
</evidence>
<comment type="similarity">
    <text evidence="2">Belongs to the meteorin family.</text>
</comment>
<evidence type="ECO:0000313" key="7">
    <source>
        <dbReference type="Proteomes" id="UP001318040"/>
    </source>
</evidence>
<keyword evidence="3" id="KW-0964">Secreted</keyword>
<keyword evidence="4" id="KW-0732">Signal</keyword>
<evidence type="ECO:0000256" key="6">
    <source>
        <dbReference type="SAM" id="Phobius"/>
    </source>
</evidence>
<evidence type="ECO:0000256" key="5">
    <source>
        <dbReference type="ARBA" id="ARBA00023157"/>
    </source>
</evidence>
<gene>
    <name evidence="8" type="primary">LOC116946268</name>
</gene>
<evidence type="ECO:0000256" key="3">
    <source>
        <dbReference type="ARBA" id="ARBA00022525"/>
    </source>
</evidence>
<evidence type="ECO:0000256" key="2">
    <source>
        <dbReference type="ARBA" id="ARBA00005669"/>
    </source>
</evidence>
<accession>A0AAJ7TG17</accession>
<protein>
    <submittedName>
        <fullName evidence="8">Meteorin-like protein</fullName>
    </submittedName>
</protein>
<evidence type="ECO:0000256" key="4">
    <source>
        <dbReference type="ARBA" id="ARBA00022729"/>
    </source>
</evidence>
<keyword evidence="6" id="KW-1133">Transmembrane helix</keyword>
<dbReference type="RefSeq" id="XP_032817194.1">
    <property type="nucleotide sequence ID" value="XM_032961303.1"/>
</dbReference>